<gene>
    <name evidence="1" type="ORF">SAMN04487990_11746</name>
</gene>
<evidence type="ECO:0000313" key="2">
    <source>
        <dbReference type="Proteomes" id="UP000198846"/>
    </source>
</evidence>
<keyword evidence="2" id="KW-1185">Reference proteome</keyword>
<evidence type="ECO:0008006" key="3">
    <source>
        <dbReference type="Google" id="ProtNLM"/>
    </source>
</evidence>
<sequence length="468" mass="51717">MFNKTLHLQSVSAPIHTFLSLLINTIKLMLKKLLFVLLFGNLAYSQQDIIAIKSIDFNSEVTAKMLDQNQDLRKINILLNERKNNAITNNSLTIGTSIISLLDYQHSNTDSKFGYLMRHPTANNQIGKDVSEAVIHSFQLSLTATVNHWLTSYVEILYNPQQAFGSGTITALERNQLQLRKGIVVIGDLNRFPLYGAIGKMDAPFGQMGSVNPFTNSTSWHAFAGLSYGAQLGFKKGGFHAKVMTAQGGAQFRAMHTPVGDNTKTPSKLNNYVADINYTFALIEKVKLLIGGSYLRGSAYCQEFPVTHFSPCKDNNPAYTFYGNLNIDNRLTVQGGFAKTTKVWEGTHNPTPPLDIYEAAKVSTLDIGAKYTINPENKVTYTVSGEFSNLKCGPDGAPWERQNQMVIGLSGLINNSSKLFFEMFRTEGYVPLNFISGSNDFEPFPPGTTHSDRNANSLGFVLGAQLTF</sequence>
<dbReference type="EMBL" id="FNQK01000017">
    <property type="protein sequence ID" value="SEA54075.1"/>
    <property type="molecule type" value="Genomic_DNA"/>
</dbReference>
<evidence type="ECO:0000313" key="1">
    <source>
        <dbReference type="EMBL" id="SEA54075.1"/>
    </source>
</evidence>
<proteinExistence type="predicted"/>
<dbReference type="STRING" id="283786.SAMN04487990_11746"/>
<organism evidence="1 2">
    <name type="scientific">Bizionia paragorgiae</name>
    <dbReference type="NCBI Taxonomy" id="283786"/>
    <lineage>
        <taxon>Bacteria</taxon>
        <taxon>Pseudomonadati</taxon>
        <taxon>Bacteroidota</taxon>
        <taxon>Flavobacteriia</taxon>
        <taxon>Flavobacteriales</taxon>
        <taxon>Flavobacteriaceae</taxon>
        <taxon>Bizionia</taxon>
    </lineage>
</organism>
<dbReference type="InterPro" id="IPR023614">
    <property type="entry name" value="Porin_dom_sf"/>
</dbReference>
<protein>
    <recommendedName>
        <fullName evidence="3">Porin</fullName>
    </recommendedName>
</protein>
<dbReference type="SUPFAM" id="SSF56935">
    <property type="entry name" value="Porins"/>
    <property type="match status" value="1"/>
</dbReference>
<accession>A0A1H4C0V4</accession>
<dbReference type="AlphaFoldDB" id="A0A1H4C0V4"/>
<reference evidence="1 2" key="1">
    <citation type="submission" date="2016-10" db="EMBL/GenBank/DDBJ databases">
        <authorList>
            <person name="de Groot N.N."/>
        </authorList>
    </citation>
    <scope>NUCLEOTIDE SEQUENCE [LARGE SCALE GENOMIC DNA]</scope>
    <source>
        <strain evidence="1 2">DSM 23842</strain>
    </source>
</reference>
<dbReference type="Gene3D" id="2.40.160.10">
    <property type="entry name" value="Porin"/>
    <property type="match status" value="1"/>
</dbReference>
<dbReference type="Proteomes" id="UP000198846">
    <property type="component" value="Unassembled WGS sequence"/>
</dbReference>
<name>A0A1H4C0V4_BIZPA</name>